<dbReference type="GO" id="GO:0016020">
    <property type="term" value="C:membrane"/>
    <property type="evidence" value="ECO:0007669"/>
    <property type="project" value="UniProtKB-SubCell"/>
</dbReference>
<evidence type="ECO:0000256" key="1">
    <source>
        <dbReference type="ARBA" id="ARBA00004127"/>
    </source>
</evidence>
<keyword evidence="10" id="KW-1185">Reference proteome</keyword>
<feature type="transmembrane region" description="Helical" evidence="6">
    <location>
        <begin position="252"/>
        <end position="275"/>
    </location>
</feature>
<feature type="transmembrane region" description="Helical" evidence="6">
    <location>
        <begin position="345"/>
        <end position="367"/>
    </location>
</feature>
<feature type="transmembrane region" description="Helical" evidence="6">
    <location>
        <begin position="388"/>
        <end position="411"/>
    </location>
</feature>
<dbReference type="OrthoDB" id="9768329at2"/>
<comment type="subcellular location">
    <subcellularLocation>
        <location evidence="1">Endomembrane system</location>
        <topology evidence="1">Multi-pass membrane protein</topology>
    </subcellularLocation>
    <subcellularLocation>
        <location evidence="5">Membrane</location>
        <topology evidence="5">Multi-pass membrane protein</topology>
    </subcellularLocation>
</comment>
<sequence>MNFPTGAGTDHWKRLRLLPMELILGDVPWIVVLIILPLTGGMACFLFPAISKSLGLLTSLAVVACVWGLGWQLEEEGAQRYAIGGWGAPLGIDLYADGLSLLMLVVAALVGLGISVYSCGYFSPDKANHFWPLWLFLCGALNALFLSSDIFNLYVTLELLGLTAVALVALADGAEALTSAMRYLLISLLGSLFYLLGVAFLYHSFGSLDIAILAQRAEPSPAVWAAVGLISTGLLLKTALFPMHFWLPAAHACAPTPVSALLSALVVKASFYILLRMWLEIFPMVGTSFAQLLGLLGAAAVLWGGIQALRQTRLKLLIAYSTVSQLGYLFLAFPLGTSLAWKGALYMLLSHAMAKAAMFMAAGNILVLGGHDRIAELSSITQRLPLTLTAFTLAGISIMGLPPSGGFIAKWLLLQASIESGQWWWGIILILGGLLAAAYVFKVIGHVFTQDEPTRQAGTLPTTMEWSALVLALVAVLLGLFTSWPLAIMEIGSPFGTGHSG</sequence>
<feature type="transmembrane region" description="Helical" evidence="6">
    <location>
        <begin position="99"/>
        <end position="118"/>
    </location>
</feature>
<evidence type="ECO:0000256" key="3">
    <source>
        <dbReference type="ARBA" id="ARBA00022989"/>
    </source>
</evidence>
<keyword evidence="3 6" id="KW-1133">Transmembrane helix</keyword>
<dbReference type="AlphaFoldDB" id="A0A3S0J9X4"/>
<dbReference type="EMBL" id="RXNU01000001">
    <property type="protein sequence ID" value="RTR40982.1"/>
    <property type="molecule type" value="Genomic_DNA"/>
</dbReference>
<feature type="transmembrane region" description="Helical" evidence="6">
    <location>
        <begin position="54"/>
        <end position="73"/>
    </location>
</feature>
<feature type="transmembrane region" description="Helical" evidence="6">
    <location>
        <begin position="153"/>
        <end position="171"/>
    </location>
</feature>
<keyword evidence="2 5" id="KW-0812">Transmembrane</keyword>
<feature type="transmembrane region" description="Helical" evidence="6">
    <location>
        <begin position="183"/>
        <end position="202"/>
    </location>
</feature>
<feature type="transmembrane region" description="Helical" evidence="6">
    <location>
        <begin position="27"/>
        <end position="47"/>
    </location>
</feature>
<gene>
    <name evidence="9" type="ORF">EKG38_03470</name>
</gene>
<keyword evidence="4 6" id="KW-0472">Membrane</keyword>
<feature type="transmembrane region" description="Helical" evidence="6">
    <location>
        <begin position="466"/>
        <end position="487"/>
    </location>
</feature>
<feature type="domain" description="NADH:quinone oxidoreductase/Mrp antiporter transmembrane" evidence="7">
    <location>
        <begin position="147"/>
        <end position="431"/>
    </location>
</feature>
<proteinExistence type="predicted"/>
<evidence type="ECO:0000313" key="9">
    <source>
        <dbReference type="EMBL" id="RTR40982.1"/>
    </source>
</evidence>
<dbReference type="GO" id="GO:0008137">
    <property type="term" value="F:NADH dehydrogenase (ubiquinone) activity"/>
    <property type="evidence" value="ECO:0007669"/>
    <property type="project" value="InterPro"/>
</dbReference>
<evidence type="ECO:0000313" key="10">
    <source>
        <dbReference type="Proteomes" id="UP000267448"/>
    </source>
</evidence>
<evidence type="ECO:0000256" key="6">
    <source>
        <dbReference type="SAM" id="Phobius"/>
    </source>
</evidence>
<dbReference type="Pfam" id="PF00361">
    <property type="entry name" value="Proton_antipo_M"/>
    <property type="match status" value="1"/>
</dbReference>
<feature type="transmembrane region" description="Helical" evidence="6">
    <location>
        <begin position="281"/>
        <end position="304"/>
    </location>
</feature>
<dbReference type="PANTHER" id="PTHR43373">
    <property type="entry name" value="NA(+)/H(+) ANTIPORTER SUBUNIT"/>
    <property type="match status" value="1"/>
</dbReference>
<comment type="caution">
    <text evidence="9">The sequence shown here is derived from an EMBL/GenBank/DDBJ whole genome shotgun (WGS) entry which is preliminary data.</text>
</comment>
<dbReference type="GO" id="GO:0012505">
    <property type="term" value="C:endomembrane system"/>
    <property type="evidence" value="ECO:0007669"/>
    <property type="project" value="UniProtKB-SubCell"/>
</dbReference>
<evidence type="ECO:0000256" key="5">
    <source>
        <dbReference type="RuleBase" id="RU000320"/>
    </source>
</evidence>
<feature type="transmembrane region" description="Helical" evidence="6">
    <location>
        <begin position="130"/>
        <end position="147"/>
    </location>
</feature>
<dbReference type="InterPro" id="IPR003918">
    <property type="entry name" value="NADH_UbQ_OxRdtase"/>
</dbReference>
<organism evidence="9 10">
    <name type="scientific">Shewanella canadensis</name>
    <dbReference type="NCBI Taxonomy" id="271096"/>
    <lineage>
        <taxon>Bacteria</taxon>
        <taxon>Pseudomonadati</taxon>
        <taxon>Pseudomonadota</taxon>
        <taxon>Gammaproteobacteria</taxon>
        <taxon>Alteromonadales</taxon>
        <taxon>Shewanellaceae</taxon>
        <taxon>Shewanella</taxon>
    </lineage>
</organism>
<feature type="transmembrane region" description="Helical" evidence="6">
    <location>
        <begin position="222"/>
        <end position="240"/>
    </location>
</feature>
<feature type="domain" description="NADH-Ubiquinone oxidoreductase (complex I) chain 5 N-terminal" evidence="8">
    <location>
        <begin position="91"/>
        <end position="126"/>
    </location>
</feature>
<dbReference type="InterPro" id="IPR050616">
    <property type="entry name" value="CPA3_Na-H_Antiporter_A"/>
</dbReference>
<reference evidence="9 10" key="1">
    <citation type="submission" date="2018-12" db="EMBL/GenBank/DDBJ databases">
        <authorList>
            <person name="Yu L."/>
        </authorList>
    </citation>
    <scope>NUCLEOTIDE SEQUENCE [LARGE SCALE GENOMIC DNA]</scope>
    <source>
        <strain evidence="9 10">HAW-EB2</strain>
    </source>
</reference>
<name>A0A3S0J9X4_9GAMM</name>
<evidence type="ECO:0000259" key="7">
    <source>
        <dbReference type="Pfam" id="PF00361"/>
    </source>
</evidence>
<dbReference type="PRINTS" id="PR01437">
    <property type="entry name" value="NUOXDRDTASE4"/>
</dbReference>
<accession>A0A3S0J9X4</accession>
<evidence type="ECO:0000256" key="4">
    <source>
        <dbReference type="ARBA" id="ARBA00023136"/>
    </source>
</evidence>
<feature type="transmembrane region" description="Helical" evidence="6">
    <location>
        <begin position="423"/>
        <end position="445"/>
    </location>
</feature>
<dbReference type="InterPro" id="IPR001516">
    <property type="entry name" value="Proton_antipo_N"/>
</dbReference>
<dbReference type="InterPro" id="IPR001750">
    <property type="entry name" value="ND/Mrp_TM"/>
</dbReference>
<feature type="transmembrane region" description="Helical" evidence="6">
    <location>
        <begin position="316"/>
        <end position="333"/>
    </location>
</feature>
<dbReference type="Proteomes" id="UP000267448">
    <property type="component" value="Unassembled WGS sequence"/>
</dbReference>
<protein>
    <submittedName>
        <fullName evidence="9">Oxidoreductase</fullName>
    </submittedName>
</protein>
<dbReference type="GO" id="GO:0042773">
    <property type="term" value="P:ATP synthesis coupled electron transport"/>
    <property type="evidence" value="ECO:0007669"/>
    <property type="project" value="InterPro"/>
</dbReference>
<dbReference type="Pfam" id="PF00662">
    <property type="entry name" value="Proton_antipo_N"/>
    <property type="match status" value="1"/>
</dbReference>
<evidence type="ECO:0000256" key="2">
    <source>
        <dbReference type="ARBA" id="ARBA00022692"/>
    </source>
</evidence>
<dbReference type="PANTHER" id="PTHR43373:SF1">
    <property type="entry name" value="NA(+)_H(+) ANTIPORTER SUBUNIT A"/>
    <property type="match status" value="1"/>
</dbReference>
<evidence type="ECO:0000259" key="8">
    <source>
        <dbReference type="Pfam" id="PF00662"/>
    </source>
</evidence>